<accession>A0A8H7MHP4</accession>
<keyword evidence="4" id="KW-1185">Reference proteome</keyword>
<dbReference type="GO" id="GO:0004497">
    <property type="term" value="F:monooxygenase activity"/>
    <property type="evidence" value="ECO:0007669"/>
    <property type="project" value="UniProtKB-KW"/>
</dbReference>
<dbReference type="AlphaFoldDB" id="A0A8H7MHP4"/>
<reference evidence="3" key="1">
    <citation type="submission" date="2018-12" db="EMBL/GenBank/DDBJ databases">
        <authorList>
            <person name="Syme R.A."/>
            <person name="Farfan-Caceres L."/>
            <person name="Lichtenzveig J."/>
        </authorList>
    </citation>
    <scope>NUCLEOTIDE SEQUENCE</scope>
    <source>
        <strain evidence="3">Al4</strain>
    </source>
</reference>
<name>A0A8H7MHP4_9PLEO</name>
<dbReference type="Proteomes" id="UP000651452">
    <property type="component" value="Unassembled WGS sequence"/>
</dbReference>
<dbReference type="SUPFAM" id="SSF51905">
    <property type="entry name" value="FAD/NAD(P)-binding domain"/>
    <property type="match status" value="1"/>
</dbReference>
<keyword evidence="2" id="KW-0560">Oxidoreductase</keyword>
<dbReference type="Pfam" id="PF13450">
    <property type="entry name" value="NAD_binding_8"/>
    <property type="match status" value="1"/>
</dbReference>
<dbReference type="OrthoDB" id="66881at2759"/>
<proteinExistence type="predicted"/>
<dbReference type="EMBL" id="RZGK01000015">
    <property type="protein sequence ID" value="KAF9693667.1"/>
    <property type="molecule type" value="Genomic_DNA"/>
</dbReference>
<reference evidence="3" key="2">
    <citation type="submission" date="2020-09" db="EMBL/GenBank/DDBJ databases">
        <title>Reference genome assembly for Australian Ascochyta lentis isolate Al4.</title>
        <authorList>
            <person name="Lee R.C."/>
            <person name="Farfan-Caceres L.M."/>
            <person name="Debler J.W."/>
            <person name="Williams A.H."/>
            <person name="Henares B.M."/>
        </authorList>
    </citation>
    <scope>NUCLEOTIDE SEQUENCE</scope>
    <source>
        <strain evidence="3">Al4</strain>
    </source>
</reference>
<comment type="caution">
    <text evidence="3">The sequence shown here is derived from an EMBL/GenBank/DDBJ whole genome shotgun (WGS) entry which is preliminary data.</text>
</comment>
<evidence type="ECO:0000256" key="2">
    <source>
        <dbReference type="ARBA" id="ARBA00023033"/>
    </source>
</evidence>
<keyword evidence="2" id="KW-0503">Monooxygenase</keyword>
<dbReference type="PANTHER" id="PTHR43872:SF1">
    <property type="entry name" value="MONOOXYGENASE, PUTATIVE (AFU_ORTHOLOGUE AFUA_8G02570)-RELATED"/>
    <property type="match status" value="1"/>
</dbReference>
<protein>
    <recommendedName>
        <fullName evidence="5">FAD dependent oxidoreductase</fullName>
    </recommendedName>
</protein>
<dbReference type="PANTHER" id="PTHR43872">
    <property type="entry name" value="MONOOXYGENASE, PUTATIVE (AFU_ORTHOLOGUE AFUA_8G02570)-RELATED"/>
    <property type="match status" value="1"/>
</dbReference>
<evidence type="ECO:0008006" key="5">
    <source>
        <dbReference type="Google" id="ProtNLM"/>
    </source>
</evidence>
<dbReference type="InterPro" id="IPR036188">
    <property type="entry name" value="FAD/NAD-bd_sf"/>
</dbReference>
<evidence type="ECO:0000313" key="4">
    <source>
        <dbReference type="Proteomes" id="UP000651452"/>
    </source>
</evidence>
<evidence type="ECO:0000313" key="3">
    <source>
        <dbReference type="EMBL" id="KAF9693667.1"/>
    </source>
</evidence>
<organism evidence="3 4">
    <name type="scientific">Ascochyta lentis</name>
    <dbReference type="NCBI Taxonomy" id="205686"/>
    <lineage>
        <taxon>Eukaryota</taxon>
        <taxon>Fungi</taxon>
        <taxon>Dikarya</taxon>
        <taxon>Ascomycota</taxon>
        <taxon>Pezizomycotina</taxon>
        <taxon>Dothideomycetes</taxon>
        <taxon>Pleosporomycetidae</taxon>
        <taxon>Pleosporales</taxon>
        <taxon>Pleosporineae</taxon>
        <taxon>Didymellaceae</taxon>
        <taxon>Ascochyta</taxon>
    </lineage>
</organism>
<dbReference type="InterPro" id="IPR051820">
    <property type="entry name" value="FAD-binding_MO"/>
</dbReference>
<sequence length="491" mass="55192">MNGHTTTTSRHTAGYADNETHLDVLVIGAGISGVNAAYRVQTELPTSSYAVLEGRHELGGTWSQFKYPGVRSDSDLHTLGFKFNPWKARNPIATGDSILAYLQDTVQKFDIAPRIRYNSRVASADWSSEQQRWQVQVDVGRSEEETKRVVYWTKWMILGTGYYSYEKAHFWPEDLDYKGKKVVVIGSGATAITLLPALVEGGVGHVTQLQRSPSYIMGLPQPGNNSTPPLWQRLLPQWMVLKWKRFQFTLVPILLYYFCIHFPNRAASFIRGAAKKQLPPDFPIDPHFKPGYNPWEQRLCLCPDGDFFKCFNSGHASIVTDTIKSVVSDGILLNSGEKLDADIIITATGLNLRFLGGIDLAVDGKKVDVPSEYMWRFAMLSNVPNMGQIIGYWNASWTLGSDTASRLFTRVIKHMNENGYTAAIPTISEEDKKDPQSISPLSSTYVKSSLNKMPKCGSSGPWTPREYYFKDSWKAEHCDLNEGMRFEKVST</sequence>
<gene>
    <name evidence="3" type="ORF">EKO04_008565</name>
</gene>
<dbReference type="Gene3D" id="3.50.50.60">
    <property type="entry name" value="FAD/NAD(P)-binding domain"/>
    <property type="match status" value="2"/>
</dbReference>
<comment type="cofactor">
    <cofactor evidence="1">
        <name>FAD</name>
        <dbReference type="ChEBI" id="CHEBI:57692"/>
    </cofactor>
</comment>
<evidence type="ECO:0000256" key="1">
    <source>
        <dbReference type="ARBA" id="ARBA00001974"/>
    </source>
</evidence>